<dbReference type="SUPFAM" id="SSF54534">
    <property type="entry name" value="FKBP-like"/>
    <property type="match status" value="1"/>
</dbReference>
<dbReference type="PANTHER" id="PTHR45779">
    <property type="entry name" value="PEPTIDYLPROLYL ISOMERASE"/>
    <property type="match status" value="1"/>
</dbReference>
<dbReference type="Pfam" id="PF00254">
    <property type="entry name" value="FKBP_C"/>
    <property type="match status" value="1"/>
</dbReference>
<keyword evidence="5" id="KW-0732">Signal</keyword>
<reference evidence="8" key="1">
    <citation type="submission" date="2014-03" db="EMBL/GenBank/DDBJ databases">
        <authorList>
            <person name="Aksoy S."/>
            <person name="Warren W."/>
            <person name="Wilson R.K."/>
        </authorList>
    </citation>
    <scope>NUCLEOTIDE SEQUENCE [LARGE SCALE GENOMIC DNA]</scope>
    <source>
        <strain evidence="8">IAEA</strain>
    </source>
</reference>
<feature type="signal peptide" evidence="5">
    <location>
        <begin position="1"/>
        <end position="33"/>
    </location>
</feature>
<keyword evidence="3" id="KW-0697">Rotamase</keyword>
<sequence>MLVCSERAGWRNSSLMLKSVLIALCLFAATVHSQELKVDVISVPEVCEQKSKAGDTLTMHYTGTLTDGKKFDSSLVSSKIMRCRHHHHHHHHRHHRHHHRHKQCINTSSRRYIYAQTTVWQLAIGQRMAPETDSTVGERFLRLHSCSSKLKIEAY</sequence>
<reference evidence="7" key="2">
    <citation type="submission" date="2020-05" db="UniProtKB">
        <authorList>
            <consortium name="EnsemblMetazoa"/>
        </authorList>
    </citation>
    <scope>IDENTIFICATION</scope>
    <source>
        <strain evidence="7">IAEA</strain>
    </source>
</reference>
<dbReference type="InterPro" id="IPR046357">
    <property type="entry name" value="PPIase_dom_sf"/>
</dbReference>
<evidence type="ECO:0000259" key="6">
    <source>
        <dbReference type="Pfam" id="PF00254"/>
    </source>
</evidence>
<evidence type="ECO:0000256" key="5">
    <source>
        <dbReference type="SAM" id="SignalP"/>
    </source>
</evidence>
<protein>
    <recommendedName>
        <fullName evidence="2">peptidylprolyl isomerase</fullName>
        <ecNumber evidence="2">5.2.1.8</ecNumber>
    </recommendedName>
</protein>
<dbReference type="GO" id="GO:0003755">
    <property type="term" value="F:peptidyl-prolyl cis-trans isomerase activity"/>
    <property type="evidence" value="ECO:0007669"/>
    <property type="project" value="UniProtKB-KW"/>
</dbReference>
<dbReference type="InterPro" id="IPR001179">
    <property type="entry name" value="PPIase_FKBP_dom"/>
</dbReference>
<evidence type="ECO:0000256" key="2">
    <source>
        <dbReference type="ARBA" id="ARBA00013194"/>
    </source>
</evidence>
<dbReference type="GO" id="GO:0005783">
    <property type="term" value="C:endoplasmic reticulum"/>
    <property type="evidence" value="ECO:0007669"/>
    <property type="project" value="TreeGrafter"/>
</dbReference>
<evidence type="ECO:0000256" key="4">
    <source>
        <dbReference type="ARBA" id="ARBA00023235"/>
    </source>
</evidence>
<keyword evidence="4" id="KW-0413">Isomerase</keyword>
<accession>A0A1A9ZNG7</accession>
<dbReference type="VEuPathDB" id="VectorBase:GPAI020102"/>
<dbReference type="InterPro" id="IPR044609">
    <property type="entry name" value="FKBP2/11"/>
</dbReference>
<dbReference type="STRING" id="7398.A0A1A9ZNG7"/>
<name>A0A1A9ZNG7_GLOPL</name>
<dbReference type="EnsemblMetazoa" id="GPAI020102-RA">
    <property type="protein sequence ID" value="GPAI020102-PA"/>
    <property type="gene ID" value="GPAI020102"/>
</dbReference>
<feature type="domain" description="PPIase FKBP-type" evidence="6">
    <location>
        <begin position="47"/>
        <end position="76"/>
    </location>
</feature>
<evidence type="ECO:0000256" key="3">
    <source>
        <dbReference type="ARBA" id="ARBA00023110"/>
    </source>
</evidence>
<dbReference type="EC" id="5.2.1.8" evidence="2"/>
<feature type="chain" id="PRO_5008403063" description="peptidylprolyl isomerase" evidence="5">
    <location>
        <begin position="34"/>
        <end position="155"/>
    </location>
</feature>
<dbReference type="Proteomes" id="UP000092445">
    <property type="component" value="Unassembled WGS sequence"/>
</dbReference>
<proteinExistence type="predicted"/>
<evidence type="ECO:0000313" key="8">
    <source>
        <dbReference type="Proteomes" id="UP000092445"/>
    </source>
</evidence>
<dbReference type="AlphaFoldDB" id="A0A1A9ZNG7"/>
<organism evidence="7 8">
    <name type="scientific">Glossina pallidipes</name>
    <name type="common">Tsetse fly</name>
    <dbReference type="NCBI Taxonomy" id="7398"/>
    <lineage>
        <taxon>Eukaryota</taxon>
        <taxon>Metazoa</taxon>
        <taxon>Ecdysozoa</taxon>
        <taxon>Arthropoda</taxon>
        <taxon>Hexapoda</taxon>
        <taxon>Insecta</taxon>
        <taxon>Pterygota</taxon>
        <taxon>Neoptera</taxon>
        <taxon>Endopterygota</taxon>
        <taxon>Diptera</taxon>
        <taxon>Brachycera</taxon>
        <taxon>Muscomorpha</taxon>
        <taxon>Hippoboscoidea</taxon>
        <taxon>Glossinidae</taxon>
        <taxon>Glossina</taxon>
    </lineage>
</organism>
<evidence type="ECO:0000313" key="7">
    <source>
        <dbReference type="EnsemblMetazoa" id="GPAI020102-PA"/>
    </source>
</evidence>
<dbReference type="Gene3D" id="3.10.50.40">
    <property type="match status" value="1"/>
</dbReference>
<keyword evidence="8" id="KW-1185">Reference proteome</keyword>
<dbReference type="PANTHER" id="PTHR45779:SF14">
    <property type="entry name" value="PEPTIDYLPROLYL ISOMERASE"/>
    <property type="match status" value="1"/>
</dbReference>
<comment type="catalytic activity">
    <reaction evidence="1">
        <text>[protein]-peptidylproline (omega=180) = [protein]-peptidylproline (omega=0)</text>
        <dbReference type="Rhea" id="RHEA:16237"/>
        <dbReference type="Rhea" id="RHEA-COMP:10747"/>
        <dbReference type="Rhea" id="RHEA-COMP:10748"/>
        <dbReference type="ChEBI" id="CHEBI:83833"/>
        <dbReference type="ChEBI" id="CHEBI:83834"/>
        <dbReference type="EC" id="5.2.1.8"/>
    </reaction>
</comment>
<evidence type="ECO:0000256" key="1">
    <source>
        <dbReference type="ARBA" id="ARBA00000971"/>
    </source>
</evidence>